<dbReference type="AlphaFoldDB" id="A0A8J2JWS8"/>
<evidence type="ECO:0000313" key="1">
    <source>
        <dbReference type="EMBL" id="CAG7723435.1"/>
    </source>
</evidence>
<sequence length="17" mass="1929">RSQSRNVFSCDVEAAME</sequence>
<name>A0A8J2JWS8_9HEXA</name>
<proteinExistence type="predicted"/>
<accession>A0A8J2JWS8</accession>
<dbReference type="EMBL" id="CAJVCH010099023">
    <property type="protein sequence ID" value="CAG7723435.1"/>
    <property type="molecule type" value="Genomic_DNA"/>
</dbReference>
<comment type="caution">
    <text evidence="1">The sequence shown here is derived from an EMBL/GenBank/DDBJ whole genome shotgun (WGS) entry which is preliminary data.</text>
</comment>
<reference evidence="1" key="1">
    <citation type="submission" date="2021-06" db="EMBL/GenBank/DDBJ databases">
        <authorList>
            <person name="Hodson N. C."/>
            <person name="Mongue J. A."/>
            <person name="Jaron S. K."/>
        </authorList>
    </citation>
    <scope>NUCLEOTIDE SEQUENCE</scope>
</reference>
<keyword evidence="2" id="KW-1185">Reference proteome</keyword>
<dbReference type="Proteomes" id="UP000708208">
    <property type="component" value="Unassembled WGS sequence"/>
</dbReference>
<organism evidence="1 2">
    <name type="scientific">Allacma fusca</name>
    <dbReference type="NCBI Taxonomy" id="39272"/>
    <lineage>
        <taxon>Eukaryota</taxon>
        <taxon>Metazoa</taxon>
        <taxon>Ecdysozoa</taxon>
        <taxon>Arthropoda</taxon>
        <taxon>Hexapoda</taxon>
        <taxon>Collembola</taxon>
        <taxon>Symphypleona</taxon>
        <taxon>Sminthuridae</taxon>
        <taxon>Allacma</taxon>
    </lineage>
</organism>
<gene>
    <name evidence="1" type="ORF">AFUS01_LOCUS12523</name>
</gene>
<protein>
    <submittedName>
        <fullName evidence="1">Uncharacterized protein</fullName>
    </submittedName>
</protein>
<feature type="non-terminal residue" evidence="1">
    <location>
        <position position="17"/>
    </location>
</feature>
<evidence type="ECO:0000313" key="2">
    <source>
        <dbReference type="Proteomes" id="UP000708208"/>
    </source>
</evidence>